<accession>E0XSC1</accession>
<protein>
    <submittedName>
        <fullName evidence="2">Uncharacterized protein conserved in bacteria</fullName>
    </submittedName>
</protein>
<feature type="transmembrane region" description="Helical" evidence="1">
    <location>
        <begin position="63"/>
        <end position="81"/>
    </location>
</feature>
<organism evidence="2">
    <name type="scientific">uncultured actinobacterium HF0070_17F14</name>
    <dbReference type="NCBI Taxonomy" id="711000"/>
    <lineage>
        <taxon>Bacteria</taxon>
        <taxon>Bacillati</taxon>
        <taxon>Actinomycetota</taxon>
        <taxon>Actinomycetes</taxon>
        <taxon>environmental samples</taxon>
    </lineage>
</organism>
<reference evidence="2" key="1">
    <citation type="journal article" date="2011" name="Environ. Microbiol.">
        <title>Time-series analyses of Monterey Bay coastal microbial picoplankton using a 'genome proxy' microarray.</title>
        <authorList>
            <person name="Rich V.I."/>
            <person name="Pham V.D."/>
            <person name="Eppley J."/>
            <person name="Shi Y."/>
            <person name="DeLong E.F."/>
        </authorList>
    </citation>
    <scope>NUCLEOTIDE SEQUENCE</scope>
</reference>
<dbReference type="PANTHER" id="PTHR35813:SF1">
    <property type="entry name" value="INNER MEMBRANE PROTEIN YBAN"/>
    <property type="match status" value="1"/>
</dbReference>
<dbReference type="AlphaFoldDB" id="E0XSC1"/>
<dbReference type="Pfam" id="PF04304">
    <property type="entry name" value="DUF454"/>
    <property type="match status" value="1"/>
</dbReference>
<dbReference type="EMBL" id="GU474860">
    <property type="protein sequence ID" value="ADI17312.1"/>
    <property type="molecule type" value="Genomic_DNA"/>
</dbReference>
<dbReference type="GO" id="GO:0005886">
    <property type="term" value="C:plasma membrane"/>
    <property type="evidence" value="ECO:0007669"/>
    <property type="project" value="TreeGrafter"/>
</dbReference>
<keyword evidence="1" id="KW-1133">Transmembrane helix</keyword>
<name>E0XSC1_9ACTN</name>
<evidence type="ECO:0000256" key="1">
    <source>
        <dbReference type="SAM" id="Phobius"/>
    </source>
</evidence>
<evidence type="ECO:0000313" key="2">
    <source>
        <dbReference type="EMBL" id="ADI17312.1"/>
    </source>
</evidence>
<keyword evidence="1" id="KW-0472">Membrane</keyword>
<dbReference type="InterPro" id="IPR007401">
    <property type="entry name" value="DUF454"/>
</dbReference>
<sequence>MLAVALGGIGVIVPGLPTTVFFIIAAWAFSKSSPRLEAWVLGLPRIGPMVHDHRSGLGMPRRAKFLAAAMIVLFAGGSAWLVDSGVLRSAILAAGAIGITYITLRVPSKERVLAERAA</sequence>
<feature type="transmembrane region" description="Helical" evidence="1">
    <location>
        <begin position="87"/>
        <end position="104"/>
    </location>
</feature>
<feature type="transmembrane region" description="Helical" evidence="1">
    <location>
        <begin position="6"/>
        <end position="29"/>
    </location>
</feature>
<dbReference type="PANTHER" id="PTHR35813">
    <property type="entry name" value="INNER MEMBRANE PROTEIN YBAN"/>
    <property type="match status" value="1"/>
</dbReference>
<proteinExistence type="predicted"/>
<keyword evidence="1" id="KW-0812">Transmembrane</keyword>